<name>A0ABU6R9T3_9FABA</name>
<dbReference type="Proteomes" id="UP001341840">
    <property type="component" value="Unassembled WGS sequence"/>
</dbReference>
<proteinExistence type="predicted"/>
<feature type="domain" description="Exocyst complex subunit EXOC6/Sec15 C-terminal" evidence="2">
    <location>
        <begin position="365"/>
        <end position="454"/>
    </location>
</feature>
<reference evidence="3 4" key="1">
    <citation type="journal article" date="2023" name="Plants (Basel)">
        <title>Bridging the Gap: Combining Genomics and Transcriptomics Approaches to Understand Stylosanthes scabra, an Orphan Legume from the Brazilian Caatinga.</title>
        <authorList>
            <person name="Ferreira-Neto J.R.C."/>
            <person name="da Silva M.D."/>
            <person name="Binneck E."/>
            <person name="de Melo N.F."/>
            <person name="da Silva R.H."/>
            <person name="de Melo A.L.T.M."/>
            <person name="Pandolfi V."/>
            <person name="Bustamante F.O."/>
            <person name="Brasileiro-Vidal A.C."/>
            <person name="Benko-Iseppon A.M."/>
        </authorList>
    </citation>
    <scope>NUCLEOTIDE SEQUENCE [LARGE SCALE GENOMIC DNA]</scope>
    <source>
        <tissue evidence="3">Leaves</tissue>
    </source>
</reference>
<dbReference type="InterPro" id="IPR042045">
    <property type="entry name" value="EXOC6/Sec15_C_dom1"/>
</dbReference>
<evidence type="ECO:0000313" key="4">
    <source>
        <dbReference type="Proteomes" id="UP001341840"/>
    </source>
</evidence>
<feature type="region of interest" description="Disordered" evidence="1">
    <location>
        <begin position="1"/>
        <end position="47"/>
    </location>
</feature>
<accession>A0ABU6R9T3</accession>
<feature type="compositionally biased region" description="Basic and acidic residues" evidence="1">
    <location>
        <begin position="29"/>
        <end position="39"/>
    </location>
</feature>
<dbReference type="Pfam" id="PF04091">
    <property type="entry name" value="Sec15_C"/>
    <property type="match status" value="1"/>
</dbReference>
<dbReference type="InterPro" id="IPR007225">
    <property type="entry name" value="EXOC6/Sec15"/>
</dbReference>
<keyword evidence="4" id="KW-1185">Reference proteome</keyword>
<evidence type="ECO:0000313" key="3">
    <source>
        <dbReference type="EMBL" id="MED6120661.1"/>
    </source>
</evidence>
<dbReference type="Gene3D" id="1.10.357.30">
    <property type="entry name" value="Exocyst complex subunit Sec15 C-terminal domain, N-terminal subdomain"/>
    <property type="match status" value="1"/>
</dbReference>
<gene>
    <name evidence="3" type="ORF">PIB30_022945</name>
</gene>
<evidence type="ECO:0000256" key="1">
    <source>
        <dbReference type="SAM" id="MobiDB-lite"/>
    </source>
</evidence>
<dbReference type="InterPro" id="IPR046361">
    <property type="entry name" value="EXOC6/Sec15_C"/>
</dbReference>
<organism evidence="3 4">
    <name type="scientific">Stylosanthes scabra</name>
    <dbReference type="NCBI Taxonomy" id="79078"/>
    <lineage>
        <taxon>Eukaryota</taxon>
        <taxon>Viridiplantae</taxon>
        <taxon>Streptophyta</taxon>
        <taxon>Embryophyta</taxon>
        <taxon>Tracheophyta</taxon>
        <taxon>Spermatophyta</taxon>
        <taxon>Magnoliopsida</taxon>
        <taxon>eudicotyledons</taxon>
        <taxon>Gunneridae</taxon>
        <taxon>Pentapetalae</taxon>
        <taxon>rosids</taxon>
        <taxon>fabids</taxon>
        <taxon>Fabales</taxon>
        <taxon>Fabaceae</taxon>
        <taxon>Papilionoideae</taxon>
        <taxon>50 kb inversion clade</taxon>
        <taxon>dalbergioids sensu lato</taxon>
        <taxon>Dalbergieae</taxon>
        <taxon>Pterocarpus clade</taxon>
        <taxon>Stylosanthes</taxon>
    </lineage>
</organism>
<dbReference type="PANTHER" id="PTHR12702:SF1">
    <property type="entry name" value="EXOCYST COMPLEX COMPONENT SEC15B"/>
    <property type="match status" value="1"/>
</dbReference>
<protein>
    <recommendedName>
        <fullName evidence="2">Exocyst complex subunit EXOC6/Sec15 C-terminal domain-containing protein</fullName>
    </recommendedName>
</protein>
<dbReference type="EMBL" id="JASCZI010030287">
    <property type="protein sequence ID" value="MED6120661.1"/>
    <property type="molecule type" value="Genomic_DNA"/>
</dbReference>
<dbReference type="PANTHER" id="PTHR12702">
    <property type="entry name" value="SEC15"/>
    <property type="match status" value="1"/>
</dbReference>
<evidence type="ECO:0000259" key="2">
    <source>
        <dbReference type="Pfam" id="PF04091"/>
    </source>
</evidence>
<comment type="caution">
    <text evidence="3">The sequence shown here is derived from an EMBL/GenBank/DDBJ whole genome shotgun (WGS) entry which is preliminary data.</text>
</comment>
<sequence>MENLDPGFGIDEHSEGEEQTDDTVSNSDDWVHDGNKEGSGDVDGARNNAEVSMDSITGGDTCAIMETMNATPLDLIHNTSDWNYVSKIEICKRQLHHPREKVTKPRWSISLIVAKPPPPMAAVLPWNRENGIHGKIPLVAESIAIGALRKGTIWTVLLSPLESLSVKLDETVEVYVGDEATTSLPTAINNDIASREEVGINIRSGGGKLKARVERKFSHADETTIAIDALFQVDGAPLFPDSLSGDWPPLYEGKRAIEIGNNLLKLVLLSRLSLVLQGQPINVKFELDFLLPKLNYFVWVISEPNWPIVVTVDDSKVSSKNGVLEYLIKEGDTFVLGAAFNTDVKDYVKLLKVTWQRFEYPIDALLDVLSKHRDKYHKLLLSNYEKQISEALAKYKFEWMLVKKKYEYSIDVLSFQIQYLHIIPSLSHVSPIWTTVPNLCCIVGSFVEDYVSLMSYGGIEKDVNVTEEAIERGSINVESEVIRGNHHFWRIYKVLGVDVMGMCINLFWGQAFEWALLEHHSFEGLFGVQIYGVFVDTIAWAVELIAHGSNNDLVSPIKFWNPRGIYLVYYEI</sequence>